<reference evidence="2" key="1">
    <citation type="submission" date="2020-06" db="EMBL/GenBank/DDBJ databases">
        <title>Haloterrigena sp. nov., an extremely halophilic archaeon isolated from a saline sediment.</title>
        <authorList>
            <person name="Liu B.-B."/>
        </authorList>
    </citation>
    <scope>NUCLEOTIDE SEQUENCE</scope>
    <source>
        <strain evidence="2">SYSU A121-1</strain>
    </source>
</reference>
<name>A0A8J8KA18_9EURY</name>
<dbReference type="Pfam" id="PF24332">
    <property type="entry name" value="DUF7500"/>
    <property type="match status" value="1"/>
</dbReference>
<gene>
    <name evidence="2" type="ORF">HT576_01570</name>
</gene>
<feature type="compositionally biased region" description="Low complexity" evidence="1">
    <location>
        <begin position="37"/>
        <end position="53"/>
    </location>
</feature>
<feature type="compositionally biased region" description="Basic and acidic residues" evidence="1">
    <location>
        <begin position="88"/>
        <end position="97"/>
    </location>
</feature>
<protein>
    <submittedName>
        <fullName evidence="2">Uncharacterized protein</fullName>
    </submittedName>
</protein>
<dbReference type="InterPro" id="IPR055923">
    <property type="entry name" value="DUF7500"/>
</dbReference>
<proteinExistence type="predicted"/>
<sequence>MTPDTTRDDALLTPDDLEVTPDNETVEQLDENRYVVLSESSSDLDSLPSPSLDGDIEAAAAGERTRQPADSGLESDGELEFGSDGSDADTHESDDRLTAASEPHGVDITLKTDGEIAHHRATSHDVREVFVDLLTWYAGQLDDDMTPSEALQVMLAASDLEV</sequence>
<dbReference type="Proteomes" id="UP000728647">
    <property type="component" value="Unassembled WGS sequence"/>
</dbReference>
<organism evidence="2 3">
    <name type="scientific">Haloterrigena gelatinilytica</name>
    <dbReference type="NCBI Taxonomy" id="2741724"/>
    <lineage>
        <taxon>Archaea</taxon>
        <taxon>Methanobacteriati</taxon>
        <taxon>Methanobacteriota</taxon>
        <taxon>Stenosarchaea group</taxon>
        <taxon>Halobacteria</taxon>
        <taxon>Halobacteriales</taxon>
        <taxon>Natrialbaceae</taxon>
        <taxon>Haloterrigena</taxon>
    </lineage>
</organism>
<feature type="compositionally biased region" description="Acidic residues" evidence="1">
    <location>
        <begin position="15"/>
        <end position="29"/>
    </location>
</feature>
<evidence type="ECO:0000313" key="2">
    <source>
        <dbReference type="EMBL" id="NUB89725.1"/>
    </source>
</evidence>
<feature type="compositionally biased region" description="Basic and acidic residues" evidence="1">
    <location>
        <begin position="1"/>
        <end position="10"/>
    </location>
</feature>
<dbReference type="RefSeq" id="WP_174701085.1">
    <property type="nucleotide sequence ID" value="NZ_JABURA010000001.1"/>
</dbReference>
<accession>A0A8J8KA18</accession>
<dbReference type="OrthoDB" id="177137at2157"/>
<comment type="caution">
    <text evidence="2">The sequence shown here is derived from an EMBL/GenBank/DDBJ whole genome shotgun (WGS) entry which is preliminary data.</text>
</comment>
<evidence type="ECO:0000256" key="1">
    <source>
        <dbReference type="SAM" id="MobiDB-lite"/>
    </source>
</evidence>
<dbReference type="AlphaFoldDB" id="A0A8J8KA18"/>
<dbReference type="EMBL" id="JABURA010000001">
    <property type="protein sequence ID" value="NUB89725.1"/>
    <property type="molecule type" value="Genomic_DNA"/>
</dbReference>
<evidence type="ECO:0000313" key="3">
    <source>
        <dbReference type="Proteomes" id="UP000728647"/>
    </source>
</evidence>
<feature type="region of interest" description="Disordered" evidence="1">
    <location>
        <begin position="1"/>
        <end position="111"/>
    </location>
</feature>